<dbReference type="PANTHER" id="PTHR43394:SF1">
    <property type="entry name" value="ATP-BINDING CASSETTE SUB-FAMILY B MEMBER 10, MITOCHONDRIAL"/>
    <property type="match status" value="1"/>
</dbReference>
<sequence length="135" mass="15243">GYEKIVGNNGSFLSGEEKQRIAIARVLIRRSKILLLDEATSAMVSHTEQIVQEILENAKTEDPNRTSLTIAHRLSTIRSCGLICVLDCRHIVESGSHTELTQRRGAYYKMLAQSSLQQLPVIHLEYENKICSSYR</sequence>
<feature type="non-terminal residue" evidence="2">
    <location>
        <position position="1"/>
    </location>
</feature>
<dbReference type="GO" id="GO:0005524">
    <property type="term" value="F:ATP binding"/>
    <property type="evidence" value="ECO:0007669"/>
    <property type="project" value="InterPro"/>
</dbReference>
<dbReference type="GO" id="GO:0005743">
    <property type="term" value="C:mitochondrial inner membrane"/>
    <property type="evidence" value="ECO:0007669"/>
    <property type="project" value="TreeGrafter"/>
</dbReference>
<evidence type="ECO:0000259" key="1">
    <source>
        <dbReference type="Pfam" id="PF00005"/>
    </source>
</evidence>
<reference evidence="2" key="1">
    <citation type="submission" date="2021-02" db="EMBL/GenBank/DDBJ databases">
        <authorList>
            <person name="Nowell W R."/>
        </authorList>
    </citation>
    <scope>NUCLEOTIDE SEQUENCE</scope>
</reference>
<dbReference type="InterPro" id="IPR039421">
    <property type="entry name" value="Type_1_exporter"/>
</dbReference>
<keyword evidence="3" id="KW-1185">Reference proteome</keyword>
<dbReference type="Pfam" id="PF00005">
    <property type="entry name" value="ABC_tran"/>
    <property type="match status" value="1"/>
</dbReference>
<evidence type="ECO:0000313" key="2">
    <source>
        <dbReference type="EMBL" id="CAF4272885.1"/>
    </source>
</evidence>
<feature type="domain" description="ABC transporter" evidence="1">
    <location>
        <begin position="4"/>
        <end position="41"/>
    </location>
</feature>
<gene>
    <name evidence="2" type="ORF">OVN521_LOCUS30194</name>
</gene>
<accession>A0A820G5F5</accession>
<dbReference type="GO" id="GO:0015421">
    <property type="term" value="F:ABC-type oligopeptide transporter activity"/>
    <property type="evidence" value="ECO:0007669"/>
    <property type="project" value="TreeGrafter"/>
</dbReference>
<organism evidence="2 3">
    <name type="scientific">Rotaria magnacalcarata</name>
    <dbReference type="NCBI Taxonomy" id="392030"/>
    <lineage>
        <taxon>Eukaryota</taxon>
        <taxon>Metazoa</taxon>
        <taxon>Spiralia</taxon>
        <taxon>Gnathifera</taxon>
        <taxon>Rotifera</taxon>
        <taxon>Eurotatoria</taxon>
        <taxon>Bdelloidea</taxon>
        <taxon>Philodinida</taxon>
        <taxon>Philodinidae</taxon>
        <taxon>Rotaria</taxon>
    </lineage>
</organism>
<dbReference type="InterPro" id="IPR027417">
    <property type="entry name" value="P-loop_NTPase"/>
</dbReference>
<dbReference type="InterPro" id="IPR003439">
    <property type="entry name" value="ABC_transporter-like_ATP-bd"/>
</dbReference>
<dbReference type="Proteomes" id="UP000663866">
    <property type="component" value="Unassembled WGS sequence"/>
</dbReference>
<dbReference type="AlphaFoldDB" id="A0A820G5F5"/>
<comment type="caution">
    <text evidence="2">The sequence shown here is derived from an EMBL/GenBank/DDBJ whole genome shotgun (WGS) entry which is preliminary data.</text>
</comment>
<dbReference type="EMBL" id="CAJOBG010009756">
    <property type="protein sequence ID" value="CAF4272885.1"/>
    <property type="molecule type" value="Genomic_DNA"/>
</dbReference>
<dbReference type="SUPFAM" id="SSF52540">
    <property type="entry name" value="P-loop containing nucleoside triphosphate hydrolases"/>
    <property type="match status" value="1"/>
</dbReference>
<dbReference type="GO" id="GO:0016887">
    <property type="term" value="F:ATP hydrolysis activity"/>
    <property type="evidence" value="ECO:0007669"/>
    <property type="project" value="InterPro"/>
</dbReference>
<name>A0A820G5F5_9BILA</name>
<dbReference type="GO" id="GO:0090374">
    <property type="term" value="P:oligopeptide export from mitochondrion"/>
    <property type="evidence" value="ECO:0007669"/>
    <property type="project" value="TreeGrafter"/>
</dbReference>
<dbReference type="Gene3D" id="3.40.50.300">
    <property type="entry name" value="P-loop containing nucleotide triphosphate hydrolases"/>
    <property type="match status" value="1"/>
</dbReference>
<protein>
    <recommendedName>
        <fullName evidence="1">ABC transporter domain-containing protein</fullName>
    </recommendedName>
</protein>
<dbReference type="PANTHER" id="PTHR43394">
    <property type="entry name" value="ATP-DEPENDENT PERMEASE MDL1, MITOCHONDRIAL"/>
    <property type="match status" value="1"/>
</dbReference>
<proteinExistence type="predicted"/>
<evidence type="ECO:0000313" key="3">
    <source>
        <dbReference type="Proteomes" id="UP000663866"/>
    </source>
</evidence>